<comment type="subcellular location">
    <subcellularLocation>
        <location evidence="2">Cell membrane</location>
        <topology evidence="2">Multi-pass membrane protein</topology>
    </subcellularLocation>
</comment>
<keyword evidence="7" id="KW-1003">Cell membrane</keyword>
<evidence type="ECO:0000256" key="8">
    <source>
        <dbReference type="ARBA" id="ARBA00022692"/>
    </source>
</evidence>
<organism evidence="14 15">
    <name type="scientific">Candidatus Limivivens merdigallinarum</name>
    <dbReference type="NCBI Taxonomy" id="2840859"/>
    <lineage>
        <taxon>Bacteria</taxon>
        <taxon>Bacillati</taxon>
        <taxon>Bacillota</taxon>
        <taxon>Clostridia</taxon>
        <taxon>Lachnospirales</taxon>
        <taxon>Lachnospiraceae</taxon>
        <taxon>Lachnospiraceae incertae sedis</taxon>
        <taxon>Candidatus Limivivens</taxon>
    </lineage>
</organism>
<dbReference type="AlphaFoldDB" id="A0A9D0ZXN6"/>
<dbReference type="PIRSF" id="PIRSF006603">
    <property type="entry name" value="DinF"/>
    <property type="match status" value="1"/>
</dbReference>
<comment type="caution">
    <text evidence="14">The sequence shown here is derived from an EMBL/GenBank/DDBJ whole genome shotgun (WGS) entry which is preliminary data.</text>
</comment>
<dbReference type="Pfam" id="PF01554">
    <property type="entry name" value="MatE"/>
    <property type="match status" value="2"/>
</dbReference>
<reference evidence="14" key="2">
    <citation type="journal article" date="2021" name="PeerJ">
        <title>Extensive microbial diversity within the chicken gut microbiome revealed by metagenomics and culture.</title>
        <authorList>
            <person name="Gilroy R."/>
            <person name="Ravi A."/>
            <person name="Getino M."/>
            <person name="Pursley I."/>
            <person name="Horton D.L."/>
            <person name="Alikhan N.F."/>
            <person name="Baker D."/>
            <person name="Gharbi K."/>
            <person name="Hall N."/>
            <person name="Watson M."/>
            <person name="Adriaenssens E.M."/>
            <person name="Foster-Nyarko E."/>
            <person name="Jarju S."/>
            <person name="Secka A."/>
            <person name="Antonio M."/>
            <person name="Oren A."/>
            <person name="Chaudhuri R.R."/>
            <person name="La Ragione R."/>
            <person name="Hildebrand F."/>
            <person name="Pallen M.J."/>
        </authorList>
    </citation>
    <scope>NUCLEOTIDE SEQUENCE</scope>
    <source>
        <strain evidence="14">ChiSjej3B21-11622</strain>
    </source>
</reference>
<reference evidence="14" key="1">
    <citation type="submission" date="2020-10" db="EMBL/GenBank/DDBJ databases">
        <authorList>
            <person name="Gilroy R."/>
        </authorList>
    </citation>
    <scope>NUCLEOTIDE SEQUENCE</scope>
    <source>
        <strain evidence="14">ChiSjej3B21-11622</strain>
    </source>
</reference>
<evidence type="ECO:0000256" key="13">
    <source>
        <dbReference type="SAM" id="Phobius"/>
    </source>
</evidence>
<dbReference type="InterPro" id="IPR048279">
    <property type="entry name" value="MdtK-like"/>
</dbReference>
<dbReference type="InterPro" id="IPR002528">
    <property type="entry name" value="MATE_fam"/>
</dbReference>
<feature type="transmembrane region" description="Helical" evidence="13">
    <location>
        <begin position="385"/>
        <end position="408"/>
    </location>
</feature>
<evidence type="ECO:0000256" key="10">
    <source>
        <dbReference type="ARBA" id="ARBA00023065"/>
    </source>
</evidence>
<keyword evidence="9 13" id="KW-1133">Transmembrane helix</keyword>
<keyword evidence="11 13" id="KW-0472">Membrane</keyword>
<evidence type="ECO:0000313" key="14">
    <source>
        <dbReference type="EMBL" id="HIQ97811.1"/>
    </source>
</evidence>
<evidence type="ECO:0000256" key="4">
    <source>
        <dbReference type="ARBA" id="ARBA00020268"/>
    </source>
</evidence>
<protein>
    <recommendedName>
        <fullName evidence="4">Probable multidrug resistance protein NorM</fullName>
    </recommendedName>
    <alternativeName>
        <fullName evidence="12">Multidrug-efflux transporter</fullName>
    </alternativeName>
</protein>
<evidence type="ECO:0000256" key="7">
    <source>
        <dbReference type="ARBA" id="ARBA00022475"/>
    </source>
</evidence>
<keyword evidence="10" id="KW-0406">Ion transport</keyword>
<dbReference type="PANTHER" id="PTHR43298">
    <property type="entry name" value="MULTIDRUG RESISTANCE PROTEIN NORM-RELATED"/>
    <property type="match status" value="1"/>
</dbReference>
<comment type="similarity">
    <text evidence="3">Belongs to the multi antimicrobial extrusion (MATE) (TC 2.A.66.1) family.</text>
</comment>
<feature type="transmembrane region" description="Helical" evidence="13">
    <location>
        <begin position="159"/>
        <end position="182"/>
    </location>
</feature>
<feature type="transmembrane region" description="Helical" evidence="13">
    <location>
        <begin position="88"/>
        <end position="109"/>
    </location>
</feature>
<evidence type="ECO:0000256" key="12">
    <source>
        <dbReference type="ARBA" id="ARBA00031636"/>
    </source>
</evidence>
<dbReference type="EMBL" id="DVFT01000217">
    <property type="protein sequence ID" value="HIQ97811.1"/>
    <property type="molecule type" value="Genomic_DNA"/>
</dbReference>
<dbReference type="GO" id="GO:0042910">
    <property type="term" value="F:xenobiotic transmembrane transporter activity"/>
    <property type="evidence" value="ECO:0007669"/>
    <property type="project" value="InterPro"/>
</dbReference>
<dbReference type="GO" id="GO:0005886">
    <property type="term" value="C:plasma membrane"/>
    <property type="evidence" value="ECO:0007669"/>
    <property type="project" value="UniProtKB-SubCell"/>
</dbReference>
<comment type="function">
    <text evidence="1">Multidrug efflux pump.</text>
</comment>
<sequence length="445" mass="47880">MLKGSVGKSLILFALPMILGNLFQQFYNMVDSIVVGRFVGEEALAAVGASYSLTTVFIMIAIGGGMGASVLTSQYLGAGEYGKMKTSIYTALLTFLGLSIVLTMFGLVFNPAILSALKTPENIFADAVLYLQIYFMGLPFLFMYNIFSSTFNALGESRIPLYFLIFSSILNVFLDLAFVLIFGMGVAGVAIATVIAQGVSAVISFAVLMRRLKSYREKEEEKVPLYDVDMLRRGTAIAIPSIIQQSIVSIGMLLVQSVVNSFGSAALAGYSAGMRVESFCIVPMISTGNAVSTFTAQNLGARQVERARKGYRASYGIVFAMAVLICLLLQAGHDLVISAFIDAGKGAEAFSVGNGYVTFISWFFVLIGLKACTDGVLRGAGDVKVYMLANLVNLAIRVLVANLCAPVFGIQAVWYAVPMGWAANYLISGIWYLTGRWTKKKIISG</sequence>
<evidence type="ECO:0000256" key="6">
    <source>
        <dbReference type="ARBA" id="ARBA00022449"/>
    </source>
</evidence>
<accession>A0A9D0ZXN6</accession>
<dbReference type="CDD" id="cd13138">
    <property type="entry name" value="MATE_yoeA_like"/>
    <property type="match status" value="1"/>
</dbReference>
<dbReference type="NCBIfam" id="TIGR00797">
    <property type="entry name" value="matE"/>
    <property type="match status" value="1"/>
</dbReference>
<evidence type="ECO:0000256" key="3">
    <source>
        <dbReference type="ARBA" id="ARBA00010199"/>
    </source>
</evidence>
<name>A0A9D0ZXN6_9FIRM</name>
<keyword evidence="8 13" id="KW-0812">Transmembrane</keyword>
<feature type="transmembrane region" description="Helical" evidence="13">
    <location>
        <begin position="313"/>
        <end position="333"/>
    </location>
</feature>
<keyword evidence="6" id="KW-0050">Antiport</keyword>
<dbReference type="GO" id="GO:0015297">
    <property type="term" value="F:antiporter activity"/>
    <property type="evidence" value="ECO:0007669"/>
    <property type="project" value="UniProtKB-KW"/>
</dbReference>
<feature type="transmembrane region" description="Helical" evidence="13">
    <location>
        <begin position="353"/>
        <end position="373"/>
    </location>
</feature>
<dbReference type="Proteomes" id="UP000886886">
    <property type="component" value="Unassembled WGS sequence"/>
</dbReference>
<dbReference type="PANTHER" id="PTHR43298:SF2">
    <property type="entry name" value="FMN_FAD EXPORTER YEEO-RELATED"/>
    <property type="match status" value="1"/>
</dbReference>
<feature type="transmembrane region" description="Helical" evidence="13">
    <location>
        <begin position="129"/>
        <end position="147"/>
    </location>
</feature>
<keyword evidence="5" id="KW-0813">Transport</keyword>
<evidence type="ECO:0000256" key="5">
    <source>
        <dbReference type="ARBA" id="ARBA00022448"/>
    </source>
</evidence>
<feature type="transmembrane region" description="Helical" evidence="13">
    <location>
        <begin position="414"/>
        <end position="433"/>
    </location>
</feature>
<dbReference type="InterPro" id="IPR050222">
    <property type="entry name" value="MATE_MdtK"/>
</dbReference>
<feature type="transmembrane region" description="Helical" evidence="13">
    <location>
        <begin position="50"/>
        <end position="76"/>
    </location>
</feature>
<feature type="transmembrane region" description="Helical" evidence="13">
    <location>
        <begin position="12"/>
        <end position="30"/>
    </location>
</feature>
<evidence type="ECO:0000256" key="11">
    <source>
        <dbReference type="ARBA" id="ARBA00023136"/>
    </source>
</evidence>
<feature type="transmembrane region" description="Helical" evidence="13">
    <location>
        <begin position="188"/>
        <end position="208"/>
    </location>
</feature>
<evidence type="ECO:0000256" key="1">
    <source>
        <dbReference type="ARBA" id="ARBA00003408"/>
    </source>
</evidence>
<evidence type="ECO:0000256" key="2">
    <source>
        <dbReference type="ARBA" id="ARBA00004651"/>
    </source>
</evidence>
<proteinExistence type="inferred from homology"/>
<evidence type="ECO:0000313" key="15">
    <source>
        <dbReference type="Proteomes" id="UP000886886"/>
    </source>
</evidence>
<dbReference type="GO" id="GO:0006811">
    <property type="term" value="P:monoatomic ion transport"/>
    <property type="evidence" value="ECO:0007669"/>
    <property type="project" value="UniProtKB-KW"/>
</dbReference>
<evidence type="ECO:0000256" key="9">
    <source>
        <dbReference type="ARBA" id="ARBA00022989"/>
    </source>
</evidence>
<gene>
    <name evidence="14" type="ORF">IAB26_14780</name>
</gene>